<sequence length="374" mass="42996">MIRRKAYKFQLKPNPEQIASMKSFAGACRFVYNRALTMQSDIWRNGDRYIPYNKMAPWLVEWKSQEEMSWLSNAPSQILQQSLKDLDKAFNNLFARRATFPSPKKKGRNDAFRYPTQRVKLDEGNERIQLPKLGWMRYRKSRSITGVIKNVTVSMKLDKWYVSLQTEAEVDDPSPKQSSIIGLDTSNIKCITTSDSIDFLSQASLPKMEKSLEKSLKLLRKKKRFSSNWAKQKHKVNRLLHRISNMRKDHFHKISTALSKNHAIVVIENLEDATSLSNHRKRTSGFTLNDIYELKRQLDYKLKWNGGELVTVCERDDNLKPIIDDASSNHYGRLRAEKILAAGHAVIACGGADLLGHPMKQEPSEDGKSTVILL</sequence>
<dbReference type="KEGG" id="kpie:N5580_05935"/>
<dbReference type="Pfam" id="PF01385">
    <property type="entry name" value="OrfB_IS605"/>
    <property type="match status" value="1"/>
</dbReference>
<protein>
    <submittedName>
        <fullName evidence="3">Transposase</fullName>
    </submittedName>
</protein>
<dbReference type="AlphaFoldDB" id="A0AAJ5QLW8"/>
<accession>A0AAJ5QLW8</accession>
<dbReference type="RefSeq" id="WP_269950318.1">
    <property type="nucleotide sequence ID" value="NZ_CP104758.1"/>
</dbReference>
<feature type="domain" description="Transposase putative helix-turn-helix" evidence="2">
    <location>
        <begin position="1"/>
        <end position="46"/>
    </location>
</feature>
<proteinExistence type="predicted"/>
<dbReference type="InterPro" id="IPR001959">
    <property type="entry name" value="Transposase"/>
</dbReference>
<organism evidence="3 4">
    <name type="scientific">Pantoea piersonii</name>
    <dbReference type="NCBI Taxonomy" id="2364647"/>
    <lineage>
        <taxon>Bacteria</taxon>
        <taxon>Pseudomonadati</taxon>
        <taxon>Pseudomonadota</taxon>
        <taxon>Gammaproteobacteria</taxon>
        <taxon>Enterobacterales</taxon>
        <taxon>Erwiniaceae</taxon>
        <taxon>Pantoea</taxon>
    </lineage>
</organism>
<evidence type="ECO:0000313" key="3">
    <source>
        <dbReference type="EMBL" id="WBG92703.1"/>
    </source>
</evidence>
<name>A0AAJ5QLW8_9GAMM</name>
<evidence type="ECO:0000259" key="1">
    <source>
        <dbReference type="Pfam" id="PF01385"/>
    </source>
</evidence>
<dbReference type="NCBIfam" id="NF040570">
    <property type="entry name" value="guided_TnpB"/>
    <property type="match status" value="1"/>
</dbReference>
<evidence type="ECO:0000259" key="2">
    <source>
        <dbReference type="Pfam" id="PF12323"/>
    </source>
</evidence>
<dbReference type="EMBL" id="CP104758">
    <property type="protein sequence ID" value="WBG92703.1"/>
    <property type="molecule type" value="Genomic_DNA"/>
</dbReference>
<dbReference type="Proteomes" id="UP001211544">
    <property type="component" value="Chromosome"/>
</dbReference>
<feature type="domain" description="Probable transposase IS891/IS1136/IS1341" evidence="1">
    <location>
        <begin position="164"/>
        <end position="271"/>
    </location>
</feature>
<keyword evidence="4" id="KW-1185">Reference proteome</keyword>
<dbReference type="InterPro" id="IPR021027">
    <property type="entry name" value="Transposase_put_HTH"/>
</dbReference>
<dbReference type="Pfam" id="PF12323">
    <property type="entry name" value="HTH_OrfB_IS605"/>
    <property type="match status" value="1"/>
</dbReference>
<evidence type="ECO:0000313" key="4">
    <source>
        <dbReference type="Proteomes" id="UP001211544"/>
    </source>
</evidence>
<gene>
    <name evidence="3" type="ORF">N5580_05935</name>
</gene>
<reference evidence="3 4" key="1">
    <citation type="journal article" date="2022" name="J Glob Antimicrob Resist">
        <title>First complete genome of a multidrug resistant strain of the novel human pathogen Kalamiella piersonii (GABEKP28) identified in human saliva.</title>
        <authorList>
            <person name="McDonagh F."/>
            <person name="Singh N.K."/>
            <person name="Venkateswaran K."/>
            <person name="Lonappan A.M."/>
            <person name="Hallahan B."/>
            <person name="Tuohy A."/>
            <person name="Burke L."/>
            <person name="Kovarova A."/>
            <person name="Miliotis G."/>
        </authorList>
    </citation>
    <scope>NUCLEOTIDE SEQUENCE [LARGE SCALE GENOMIC DNA]</scope>
    <source>
        <strain evidence="3 4">GABEKP28</strain>
    </source>
</reference>